<protein>
    <submittedName>
        <fullName evidence="7">Major capsid protein</fullName>
    </submittedName>
</protein>
<dbReference type="Pfam" id="PF02305">
    <property type="entry name" value="Phage_F"/>
    <property type="match status" value="1"/>
</dbReference>
<comment type="subcellular location">
    <subcellularLocation>
        <location evidence="1">Virion</location>
    </subcellularLocation>
</comment>
<keyword evidence="4" id="KW-0167">Capsid protein</keyword>
<dbReference type="GO" id="GO:0039615">
    <property type="term" value="C:T=1 icosahedral viral capsid"/>
    <property type="evidence" value="ECO:0007669"/>
    <property type="project" value="UniProtKB-KW"/>
</dbReference>
<reference evidence="7" key="1">
    <citation type="submission" date="2024-03" db="EMBL/GenBank/DDBJ databases">
        <title>Diverse circular DNA viruses in blood, oral, and fecal samples of captive lemurs.</title>
        <authorList>
            <person name="Paietta E.N."/>
            <person name="Kraberger S."/>
            <person name="Lund M.C."/>
            <person name="Custer J.M."/>
            <person name="Vargas K.M."/>
            <person name="Ehmke E.E."/>
            <person name="Yoder A.D."/>
            <person name="Varsani A."/>
        </authorList>
    </citation>
    <scope>NUCLEOTIDE SEQUENCE</scope>
    <source>
        <strain evidence="6">Duke_18_61</strain>
        <strain evidence="7">Duke_23FS_45</strain>
    </source>
</reference>
<organism evidence="7">
    <name type="scientific">Dulem virus 172</name>
    <dbReference type="NCBI Taxonomy" id="3145649"/>
    <lineage>
        <taxon>Viruses</taxon>
        <taxon>Monodnaviria</taxon>
        <taxon>Sangervirae</taxon>
        <taxon>Phixviricota</taxon>
        <taxon>Malgrandaviricetes</taxon>
        <taxon>Petitvirales</taxon>
        <taxon>Microviridae</taxon>
        <taxon>Microvirus</taxon>
    </lineage>
</organism>
<comment type="similarity">
    <text evidence="2">Belongs to the microviridae F protein family.</text>
</comment>
<keyword evidence="5" id="KW-0946">Virion</keyword>
<evidence type="ECO:0000256" key="5">
    <source>
        <dbReference type="ARBA" id="ARBA00022844"/>
    </source>
</evidence>
<dbReference type="InterPro" id="IPR037002">
    <property type="entry name" value="Microviridae_protein_F_sf"/>
</dbReference>
<dbReference type="SUPFAM" id="SSF88645">
    <property type="entry name" value="ssDNA viruses"/>
    <property type="match status" value="1"/>
</dbReference>
<dbReference type="Gene3D" id="2.60.169.10">
    <property type="entry name" value="Microviridae F protein"/>
    <property type="match status" value="2"/>
</dbReference>
<evidence type="ECO:0000256" key="4">
    <source>
        <dbReference type="ARBA" id="ARBA00022561"/>
    </source>
</evidence>
<dbReference type="GO" id="GO:0005198">
    <property type="term" value="F:structural molecule activity"/>
    <property type="evidence" value="ECO:0007669"/>
    <property type="project" value="InterPro"/>
</dbReference>
<evidence type="ECO:0000313" key="7">
    <source>
        <dbReference type="EMBL" id="XCD04498.1"/>
    </source>
</evidence>
<dbReference type="InterPro" id="IPR003514">
    <property type="entry name" value="Microviridae_protein_F"/>
</dbReference>
<dbReference type="EMBL" id="PP511353">
    <property type="protein sequence ID" value="XCD03399.1"/>
    <property type="molecule type" value="Genomic_DNA"/>
</dbReference>
<evidence type="ECO:0000256" key="1">
    <source>
        <dbReference type="ARBA" id="ARBA00004328"/>
    </source>
</evidence>
<keyword evidence="3" id="KW-1140">T=1 icosahedral capsid protein</keyword>
<sequence length="592" mass="66100">MNRNQNSHFSKNPQADIKRSRFRRNQSVKFSFNAGELIPFYVDEVLPGDTMQIDTSKLVRMQTLATPVMDNIYLDTYYFFVPNRLIWSHWKEFMGENTSAPWFPDVEYSVPIVHAPDTASTSSGAVTAANGHDGWKKGTIADYMGIPINVKGFDVNGLPFRAYALIWNEWFRDQNLQTPLDVVTSDIKLGGANIGYDFDKPSFAIQSACSGGMPLPVGKYRDYFTSCLPAPQKGPDVLLPLGSVAPVFSDTTLGEGRPGLIPKDLYLDRANGSESRLAAMSSSWYRYTPGSFDLTLESGTGDIGVSGTGTSISDGSWGTSGANGGKLFPANLWTDLTAATAATINQLRLAFQIQKIYEKDARGGTRYIEIIANHFGVTSPDSRMQRPEYLGGNRMMINVNQVVQNSESATTPQGTTTAYSLTVDTHSDFTHSFVEHGFLIGVMCARYDHTYQQGLERFWSRKNRFDYYWPTLANIGEQPVYNREIFVEGSSNDDGVFGYQEAWADYRYKPSRVSGEMRSAAENSLDVWHLADDYSELPHLSPEWIAEDKTNIDRVLAITSKVSNQFFCDIFVQNISTRPMPMFSVPGLIDHH</sequence>
<name>A0AAU8AZD3_9VIRU</name>
<dbReference type="EMBL" id="PP511468">
    <property type="protein sequence ID" value="XCD04498.1"/>
    <property type="molecule type" value="Genomic_DNA"/>
</dbReference>
<evidence type="ECO:0000313" key="6">
    <source>
        <dbReference type="EMBL" id="XCD03399.1"/>
    </source>
</evidence>
<accession>A0AAU8AZD3</accession>
<evidence type="ECO:0000256" key="3">
    <source>
        <dbReference type="ARBA" id="ARBA00022431"/>
    </source>
</evidence>
<proteinExistence type="inferred from homology"/>
<evidence type="ECO:0000256" key="2">
    <source>
        <dbReference type="ARBA" id="ARBA00009963"/>
    </source>
</evidence>
<dbReference type="InterPro" id="IPR016184">
    <property type="entry name" value="Capsid/spike_ssDNA_virus"/>
</dbReference>